<organism evidence="1 2">
    <name type="scientific">Candidatus Avidehalobacter gallistercoris</name>
    <dbReference type="NCBI Taxonomy" id="2840694"/>
    <lineage>
        <taxon>Bacteria</taxon>
        <taxon>Bacillati</taxon>
        <taxon>Bacillota</taxon>
        <taxon>Clostridia</taxon>
        <taxon>Eubacteriales</taxon>
        <taxon>Peptococcaceae</taxon>
        <taxon>Peptococcaceae incertae sedis</taxon>
        <taxon>Candidatus Avidehalobacter</taxon>
    </lineage>
</organism>
<gene>
    <name evidence="1" type="ORF">IAB00_03980</name>
</gene>
<reference evidence="1" key="2">
    <citation type="journal article" date="2021" name="PeerJ">
        <title>Extensive microbial diversity within the chicken gut microbiome revealed by metagenomics and culture.</title>
        <authorList>
            <person name="Gilroy R."/>
            <person name="Ravi A."/>
            <person name="Getino M."/>
            <person name="Pursley I."/>
            <person name="Horton D.L."/>
            <person name="Alikhan N.F."/>
            <person name="Baker D."/>
            <person name="Gharbi K."/>
            <person name="Hall N."/>
            <person name="Watson M."/>
            <person name="Adriaenssens E.M."/>
            <person name="Foster-Nyarko E."/>
            <person name="Jarju S."/>
            <person name="Secka A."/>
            <person name="Antonio M."/>
            <person name="Oren A."/>
            <person name="Chaudhuri R.R."/>
            <person name="La Ragione R."/>
            <person name="Hildebrand F."/>
            <person name="Pallen M.J."/>
        </authorList>
    </citation>
    <scope>NUCLEOTIDE SEQUENCE</scope>
    <source>
        <strain evidence="1">2830</strain>
    </source>
</reference>
<evidence type="ECO:0000313" key="1">
    <source>
        <dbReference type="EMBL" id="HIU10390.1"/>
    </source>
</evidence>
<protein>
    <submittedName>
        <fullName evidence="1">Uncharacterized protein</fullName>
    </submittedName>
</protein>
<comment type="caution">
    <text evidence="1">The sequence shown here is derived from an EMBL/GenBank/DDBJ whole genome shotgun (WGS) entry which is preliminary data.</text>
</comment>
<dbReference type="Proteomes" id="UP000824124">
    <property type="component" value="Unassembled WGS sequence"/>
</dbReference>
<proteinExistence type="predicted"/>
<reference evidence="1" key="1">
    <citation type="submission" date="2020-10" db="EMBL/GenBank/DDBJ databases">
        <authorList>
            <person name="Gilroy R."/>
        </authorList>
    </citation>
    <scope>NUCLEOTIDE SEQUENCE</scope>
    <source>
        <strain evidence="1">2830</strain>
    </source>
</reference>
<evidence type="ECO:0000313" key="2">
    <source>
        <dbReference type="Proteomes" id="UP000824124"/>
    </source>
</evidence>
<accession>A0A9D1HJU9</accession>
<dbReference type="AlphaFoldDB" id="A0A9D1HJU9"/>
<name>A0A9D1HJU9_9FIRM</name>
<sequence length="78" mass="8457">MITVAQAKKLAADTYSEYPIVEILDIGDRWAFSFDSGDPPLPGIPTVTVNKETGEVGWLTIPPLENLELLNAGKVVTE</sequence>
<dbReference type="EMBL" id="DVMH01000021">
    <property type="protein sequence ID" value="HIU10390.1"/>
    <property type="molecule type" value="Genomic_DNA"/>
</dbReference>